<feature type="domain" description="Helicase C-terminal" evidence="1">
    <location>
        <begin position="1"/>
        <end position="67"/>
    </location>
</feature>
<proteinExistence type="predicted"/>
<dbReference type="AlphaFoldDB" id="A0A2R4X4W3"/>
<dbReference type="InterPro" id="IPR027417">
    <property type="entry name" value="P-loop_NTPase"/>
</dbReference>
<dbReference type="EMBL" id="CP028858">
    <property type="protein sequence ID" value="AWB28733.1"/>
    <property type="molecule type" value="Genomic_DNA"/>
</dbReference>
<evidence type="ECO:0000313" key="3">
    <source>
        <dbReference type="Proteomes" id="UP000244727"/>
    </source>
</evidence>
<gene>
    <name evidence="2" type="ORF">HARCEL1_12395</name>
</gene>
<evidence type="ECO:0000313" key="2">
    <source>
        <dbReference type="EMBL" id="AWB28733.1"/>
    </source>
</evidence>
<evidence type="ECO:0000259" key="1">
    <source>
        <dbReference type="PROSITE" id="PS51194"/>
    </source>
</evidence>
<sequence length="331" mass="36486">MINYDLPWNPMRVEQRIGRIDRIGQRFDEITILNYSYEDTVETDIYDRLDDRINLFESVVGEMQPVLSGVSDQIRAATLETDAESSSEAVEAADREFSEQVEDQDQTDRVDVGESLDSVDTLLEEDVVDEAKLDAWASFRHPDLVDVGDDEYAYPEPFHVAGVEAILVGNETLSDAGVTFVPATDIDTSAATDGSGFEFDGATYRLEWDALDEQTGQNGGTLAEAIAPADGTVAVTFDSECADEFPSIQYLAPGNPLLDRLVRTLRSASDEPLRLPKVDAFRSESISVPLVCGWSRTTTLARVTPQGAVGDVDDISAIQRWRDEFLGNQLE</sequence>
<dbReference type="Proteomes" id="UP000244727">
    <property type="component" value="Chromosome"/>
</dbReference>
<keyword evidence="3" id="KW-1185">Reference proteome</keyword>
<dbReference type="InterPro" id="IPR001650">
    <property type="entry name" value="Helicase_C-like"/>
</dbReference>
<reference evidence="2 3" key="1">
    <citation type="submission" date="2018-04" db="EMBL/GenBank/DDBJ databases">
        <title>Halococcoides cellulosivorans gen. nov., sp. nov., an extremely halophilic cellulose-utilizing haloarchaeon from hypersaline lakes.</title>
        <authorList>
            <person name="Sorokin D.Y."/>
            <person name="Toshchakov S.V."/>
            <person name="Samarov N.I."/>
            <person name="Korzhenkov A."/>
            <person name="Kublanov I.V."/>
        </authorList>
    </citation>
    <scope>NUCLEOTIDE SEQUENCE [LARGE SCALE GENOMIC DNA]</scope>
    <source>
        <strain evidence="2 3">HArcel1</strain>
    </source>
</reference>
<organism evidence="2 3">
    <name type="scientific">Halococcoides cellulosivorans</name>
    <dbReference type="NCBI Taxonomy" id="1679096"/>
    <lineage>
        <taxon>Archaea</taxon>
        <taxon>Methanobacteriati</taxon>
        <taxon>Methanobacteriota</taxon>
        <taxon>Stenosarchaea group</taxon>
        <taxon>Halobacteria</taxon>
        <taxon>Halobacteriales</taxon>
        <taxon>Haloarculaceae</taxon>
        <taxon>Halococcoides</taxon>
    </lineage>
</organism>
<dbReference type="Gene3D" id="3.40.50.300">
    <property type="entry name" value="P-loop containing nucleotide triphosphate hydrolases"/>
    <property type="match status" value="1"/>
</dbReference>
<dbReference type="KEGG" id="harc:HARCEL1_12395"/>
<dbReference type="PROSITE" id="PS51194">
    <property type="entry name" value="HELICASE_CTER"/>
    <property type="match status" value="1"/>
</dbReference>
<name>A0A2R4X4W3_9EURY</name>
<dbReference type="SUPFAM" id="SSF52540">
    <property type="entry name" value="P-loop containing nucleoside triphosphate hydrolases"/>
    <property type="match status" value="1"/>
</dbReference>
<accession>A0A2R4X4W3</accession>
<protein>
    <recommendedName>
        <fullName evidence="1">Helicase C-terminal domain-containing protein</fullName>
    </recommendedName>
</protein>